<evidence type="ECO:0000256" key="4">
    <source>
        <dbReference type="ARBA" id="ARBA00010790"/>
    </source>
</evidence>
<dbReference type="KEGG" id="mtua:CSH63_14065"/>
<protein>
    <recommendedName>
        <fullName evidence="5">long-chain-alcohol oxidase</fullName>
        <ecNumber evidence="5">1.1.3.20</ecNumber>
    </recommendedName>
</protein>
<feature type="domain" description="Glucose-methanol-choline oxidoreductase C-terminal" evidence="13">
    <location>
        <begin position="501"/>
        <end position="637"/>
    </location>
</feature>
<dbReference type="InterPro" id="IPR007867">
    <property type="entry name" value="GMC_OxRtase_C"/>
</dbReference>
<dbReference type="RefSeq" id="WP_120570670.1">
    <property type="nucleotide sequence ID" value="NZ_CP024087.1"/>
</dbReference>
<evidence type="ECO:0000256" key="6">
    <source>
        <dbReference type="ARBA" id="ARBA00022630"/>
    </source>
</evidence>
<keyword evidence="6" id="KW-0285">Flavoprotein</keyword>
<reference evidence="14 15" key="1">
    <citation type="submission" date="2017-10" db="EMBL/GenBank/DDBJ databases">
        <title>Integration of genomic and chemical information greatly accelerates assignment of the full stereostructure of myelolactone, a potent inhibitor of myeloma from a marine-derived Micromonospora.</title>
        <authorList>
            <person name="Kim M.C."/>
            <person name="Machado H."/>
            <person name="Jensen P.R."/>
            <person name="Fenical W."/>
        </authorList>
    </citation>
    <scope>NUCLEOTIDE SEQUENCE [LARGE SCALE GENOMIC DNA]</scope>
    <source>
        <strain evidence="14 15">CNY-010</strain>
    </source>
</reference>
<dbReference type="EC" id="1.1.3.20" evidence="5"/>
<keyword evidence="8" id="KW-0274">FAD</keyword>
<accession>A0A386WJH8</accession>
<evidence type="ECO:0000259" key="13">
    <source>
        <dbReference type="Pfam" id="PF05199"/>
    </source>
</evidence>
<evidence type="ECO:0000256" key="1">
    <source>
        <dbReference type="ARBA" id="ARBA00000920"/>
    </source>
</evidence>
<evidence type="ECO:0000256" key="2">
    <source>
        <dbReference type="ARBA" id="ARBA00003842"/>
    </source>
</evidence>
<proteinExistence type="inferred from homology"/>
<keyword evidence="10" id="KW-0560">Oxidoreductase</keyword>
<evidence type="ECO:0000259" key="12">
    <source>
        <dbReference type="Pfam" id="PF00732"/>
    </source>
</evidence>
<dbReference type="GO" id="GO:0016020">
    <property type="term" value="C:membrane"/>
    <property type="evidence" value="ECO:0007669"/>
    <property type="project" value="UniProtKB-SubCell"/>
</dbReference>
<dbReference type="InterPro" id="IPR027056">
    <property type="entry name" value="Gluconate_2DH_su3"/>
</dbReference>
<dbReference type="Gene3D" id="3.50.50.60">
    <property type="entry name" value="FAD/NAD(P)-binding domain"/>
    <property type="match status" value="2"/>
</dbReference>
<dbReference type="PANTHER" id="PTHR46056">
    <property type="entry name" value="LONG-CHAIN-ALCOHOL OXIDASE"/>
    <property type="match status" value="1"/>
</dbReference>
<comment type="similarity">
    <text evidence="4">Belongs to the GMC oxidoreductase family.</text>
</comment>
<keyword evidence="7" id="KW-0812">Transmembrane</keyword>
<evidence type="ECO:0000256" key="7">
    <source>
        <dbReference type="ARBA" id="ARBA00022692"/>
    </source>
</evidence>
<sequence length="648" mass="68072">MHLSDRQRAALASICDTFAPGDGAGIPSASRLGAPEVMAALVLHNPRTAEVRQFLRLLDRWDSPVTQFVLGGCAQPFSRQSPQRRERTLLALAHSRVTAKRALFQALKGAATLSYYLTPGPAGHSPVWDAIGYPGPLGVRADAPAPPLTPVRPSAPATLDCDVVVVGSGAGGGTAAAVLAGHGLDVVVVEKGGYYDDRDFDGGELSGLSRLYAPGPAATAEGQLSLLQGQCLGGGTVVNYTTSFPTPARVREEWAALGVPQFATDEYDGCLDAVWTRLGVNREHGRISSRDALMERGLNRLGWHVDEMPRNVDGCDTGVECGRCGLGCRIGAKRSATKTWLADAERAGARLVVGVDVRTVTVEAGRATGVTGHTADGHPVAVRARAVVVAAGSVQTPALLRRSGLTNPNIGRHLHLHPATGVWGVFAEEVRPWEGGMQTRYSTEHADLDGRGYGVIYETAATNPATAVSFMSWTGGRAHLDRMRALPHLGGVGVITRDRDSGEVRVGRDGEPVVHYRLSPYDAAHLRAGIAGAARIVEAAGALRLWSGHQRGPVWERGKGSVDEFVRHVETLGTAPGQVAMAALHIMGAARMGGSAATSVARPDGATWEVPNLVLADASTFPGSLGVNPMISVEAIAYMNAQRLAAAL</sequence>
<keyword evidence="9" id="KW-1133">Transmembrane helix</keyword>
<dbReference type="SUPFAM" id="SSF51905">
    <property type="entry name" value="FAD/NAD(P)-binding domain"/>
    <property type="match status" value="1"/>
</dbReference>
<name>A0A386WJH8_9ACTN</name>
<dbReference type="AlphaFoldDB" id="A0A386WJH8"/>
<evidence type="ECO:0000256" key="5">
    <source>
        <dbReference type="ARBA" id="ARBA00013125"/>
    </source>
</evidence>
<organism evidence="14 15">
    <name type="scientific">Micromonospora tulbaghiae</name>
    <dbReference type="NCBI Taxonomy" id="479978"/>
    <lineage>
        <taxon>Bacteria</taxon>
        <taxon>Bacillati</taxon>
        <taxon>Actinomycetota</taxon>
        <taxon>Actinomycetes</taxon>
        <taxon>Micromonosporales</taxon>
        <taxon>Micromonosporaceae</taxon>
        <taxon>Micromonospora</taxon>
    </lineage>
</organism>
<dbReference type="PIRSF" id="PIRSF028937">
    <property type="entry name" value="Lg_Ch_AO"/>
    <property type="match status" value="1"/>
</dbReference>
<dbReference type="Proteomes" id="UP000267804">
    <property type="component" value="Chromosome"/>
</dbReference>
<dbReference type="GO" id="GO:0046577">
    <property type="term" value="F:long-chain-alcohol oxidase activity"/>
    <property type="evidence" value="ECO:0007669"/>
    <property type="project" value="UniProtKB-EC"/>
</dbReference>
<evidence type="ECO:0000256" key="3">
    <source>
        <dbReference type="ARBA" id="ARBA00004370"/>
    </source>
</evidence>
<evidence type="ECO:0000256" key="10">
    <source>
        <dbReference type="ARBA" id="ARBA00023002"/>
    </source>
</evidence>
<comment type="catalytic activity">
    <reaction evidence="1">
        <text>a long-chain primary fatty alcohol + O2 = a long-chain fatty aldehyde + H2O2</text>
        <dbReference type="Rhea" id="RHEA:22756"/>
        <dbReference type="ChEBI" id="CHEBI:15379"/>
        <dbReference type="ChEBI" id="CHEBI:16240"/>
        <dbReference type="ChEBI" id="CHEBI:17176"/>
        <dbReference type="ChEBI" id="CHEBI:77396"/>
        <dbReference type="EC" id="1.1.3.20"/>
    </reaction>
</comment>
<comment type="subcellular location">
    <subcellularLocation>
        <location evidence="3">Membrane</location>
    </subcellularLocation>
</comment>
<dbReference type="Pfam" id="PF05199">
    <property type="entry name" value="GMC_oxred_C"/>
    <property type="match status" value="1"/>
</dbReference>
<evidence type="ECO:0000313" key="15">
    <source>
        <dbReference type="Proteomes" id="UP000267804"/>
    </source>
</evidence>
<dbReference type="InterPro" id="IPR012400">
    <property type="entry name" value="Long_Oxdase"/>
</dbReference>
<evidence type="ECO:0000256" key="11">
    <source>
        <dbReference type="ARBA" id="ARBA00023136"/>
    </source>
</evidence>
<evidence type="ECO:0000256" key="8">
    <source>
        <dbReference type="ARBA" id="ARBA00022827"/>
    </source>
</evidence>
<dbReference type="Pfam" id="PF13618">
    <property type="entry name" value="Gluconate_2-dh3"/>
    <property type="match status" value="1"/>
</dbReference>
<dbReference type="PANTHER" id="PTHR46056:SF12">
    <property type="entry name" value="LONG-CHAIN-ALCOHOL OXIDASE"/>
    <property type="match status" value="1"/>
</dbReference>
<dbReference type="EMBL" id="CP024087">
    <property type="protein sequence ID" value="AYF28556.1"/>
    <property type="molecule type" value="Genomic_DNA"/>
</dbReference>
<feature type="domain" description="Glucose-methanol-choline oxidoreductase N-terminal" evidence="12">
    <location>
        <begin position="215"/>
        <end position="419"/>
    </location>
</feature>
<dbReference type="InterPro" id="IPR036188">
    <property type="entry name" value="FAD/NAD-bd_sf"/>
</dbReference>
<dbReference type="PRINTS" id="PR00411">
    <property type="entry name" value="PNDRDTASEI"/>
</dbReference>
<gene>
    <name evidence="14" type="ORF">CSH63_14065</name>
</gene>
<keyword evidence="11" id="KW-0472">Membrane</keyword>
<dbReference type="GO" id="GO:0050660">
    <property type="term" value="F:flavin adenine dinucleotide binding"/>
    <property type="evidence" value="ECO:0007669"/>
    <property type="project" value="InterPro"/>
</dbReference>
<evidence type="ECO:0000313" key="14">
    <source>
        <dbReference type="EMBL" id="AYF28556.1"/>
    </source>
</evidence>
<comment type="function">
    <text evidence="2">Long-chain fatty alcohol oxidase involved in the omega-oxidation pathway of lipid degradation.</text>
</comment>
<dbReference type="Pfam" id="PF00732">
    <property type="entry name" value="GMC_oxred_N"/>
    <property type="match status" value="1"/>
</dbReference>
<evidence type="ECO:0000256" key="9">
    <source>
        <dbReference type="ARBA" id="ARBA00022989"/>
    </source>
</evidence>
<dbReference type="InterPro" id="IPR000172">
    <property type="entry name" value="GMC_OxRdtase_N"/>
</dbReference>